<evidence type="ECO:0000313" key="2">
    <source>
        <dbReference type="EMBL" id="OGM60262.1"/>
    </source>
</evidence>
<dbReference type="AlphaFoldDB" id="A0A1F8B8A6"/>
<reference evidence="2 3" key="1">
    <citation type="journal article" date="2016" name="Nat. Commun.">
        <title>Thousands of microbial genomes shed light on interconnected biogeochemical processes in an aquifer system.</title>
        <authorList>
            <person name="Anantharaman K."/>
            <person name="Brown C.T."/>
            <person name="Hug L.A."/>
            <person name="Sharon I."/>
            <person name="Castelle C.J."/>
            <person name="Probst A.J."/>
            <person name="Thomas B.C."/>
            <person name="Singh A."/>
            <person name="Wilkins M.J."/>
            <person name="Karaoz U."/>
            <person name="Brodie E.L."/>
            <person name="Williams K.H."/>
            <person name="Hubbard S.S."/>
            <person name="Banfield J.F."/>
        </authorList>
    </citation>
    <scope>NUCLEOTIDE SEQUENCE [LARGE SCALE GENOMIC DNA]</scope>
</reference>
<dbReference type="Proteomes" id="UP000176404">
    <property type="component" value="Unassembled WGS sequence"/>
</dbReference>
<protein>
    <submittedName>
        <fullName evidence="2">Uncharacterized protein</fullName>
    </submittedName>
</protein>
<proteinExistence type="predicted"/>
<sequence length="69" mass="7933">MDKPNELDNQPKVSNDPATRLPEATKGKIQELLDNPEIAHKRQVKHQEVMKMNTFNLKHGAFSKYHPTP</sequence>
<evidence type="ECO:0000256" key="1">
    <source>
        <dbReference type="SAM" id="MobiDB-lite"/>
    </source>
</evidence>
<accession>A0A1F8B8A6</accession>
<organism evidence="2 3">
    <name type="scientific">Candidatus Woesebacteria bacterium RIFCSPLOWO2_01_FULL_39_10b</name>
    <dbReference type="NCBI Taxonomy" id="1802517"/>
    <lineage>
        <taxon>Bacteria</taxon>
        <taxon>Candidatus Woeseibacteriota</taxon>
    </lineage>
</organism>
<feature type="compositionally biased region" description="Polar residues" evidence="1">
    <location>
        <begin position="7"/>
        <end position="17"/>
    </location>
</feature>
<name>A0A1F8B8A6_9BACT</name>
<comment type="caution">
    <text evidence="2">The sequence shown here is derived from an EMBL/GenBank/DDBJ whole genome shotgun (WGS) entry which is preliminary data.</text>
</comment>
<feature type="region of interest" description="Disordered" evidence="1">
    <location>
        <begin position="1"/>
        <end position="26"/>
    </location>
</feature>
<evidence type="ECO:0000313" key="3">
    <source>
        <dbReference type="Proteomes" id="UP000176404"/>
    </source>
</evidence>
<dbReference type="EMBL" id="MGHD01000006">
    <property type="protein sequence ID" value="OGM60262.1"/>
    <property type="molecule type" value="Genomic_DNA"/>
</dbReference>
<gene>
    <name evidence="2" type="ORF">A2892_04805</name>
</gene>
<dbReference type="STRING" id="1802517.A2892_04805"/>